<evidence type="ECO:0000313" key="1">
    <source>
        <dbReference type="EMBL" id="MFF0541216.1"/>
    </source>
</evidence>
<dbReference type="EMBL" id="JBIAMX010000001">
    <property type="protein sequence ID" value="MFF0541216.1"/>
    <property type="molecule type" value="Genomic_DNA"/>
</dbReference>
<dbReference type="InterPro" id="IPR011664">
    <property type="entry name" value="Abi_system_AbiD/AbiF-like"/>
</dbReference>
<proteinExistence type="predicted"/>
<dbReference type="Pfam" id="PF07751">
    <property type="entry name" value="Abi_2"/>
    <property type="match status" value="1"/>
</dbReference>
<comment type="caution">
    <text evidence="1">The sequence shown here is derived from an EMBL/GenBank/DDBJ whole genome shotgun (WGS) entry which is preliminary data.</text>
</comment>
<accession>A0ABW6PFP5</accession>
<dbReference type="Proteomes" id="UP001601444">
    <property type="component" value="Unassembled WGS sequence"/>
</dbReference>
<gene>
    <name evidence="1" type="ORF">ACFYTF_00080</name>
</gene>
<sequence>MTWYDKPFKTLPEQIALLRSRGMHIGDESAASAHLLAIGYYRLSGYWYTFRESAPPCAVACACRSHRADTFVAGTSLDQVVELYEFDRALRLLVLDAIERVEVALRMRLGHVLGEGSAFAHLDPALLETAFTRFDDRRPQASRSHWLGSEHAKWLSKVRAEEDRSKEDFVVHFKARYGMPLPVWVVTELLTFGSLVTLVGGLKRRQKNLIAETFGVFDADCEGDGAAFGSWVSCLAYLRNICAHHGRLWNRNIVEQFGRLDVVAELEHASAPRAKSRVYAPLAVLAFLTSQIDPTSTWRLRVTELLADRFDTLGMSYAHMGFVDNWTDEALWSAGYVPAGDPIPAEHREILRHFECMGTAEAGMVVDPSPVARRRSSAVRYLRSKNHLLGLPVGKSYRFPSFQFDVGNQSLHPVVRKINIALNAGPEPWRAARWWITANGGAHGRAPLTMLGSRADQQLLEAAQIAPPHPVAATVRVADLPAADVET</sequence>
<organism evidence="1 2">
    <name type="scientific">Nocardia thailandica</name>
    <dbReference type="NCBI Taxonomy" id="257275"/>
    <lineage>
        <taxon>Bacteria</taxon>
        <taxon>Bacillati</taxon>
        <taxon>Actinomycetota</taxon>
        <taxon>Actinomycetes</taxon>
        <taxon>Mycobacteriales</taxon>
        <taxon>Nocardiaceae</taxon>
        <taxon>Nocardia</taxon>
    </lineage>
</organism>
<evidence type="ECO:0000313" key="2">
    <source>
        <dbReference type="Proteomes" id="UP001601444"/>
    </source>
</evidence>
<reference evidence="1 2" key="1">
    <citation type="submission" date="2024-10" db="EMBL/GenBank/DDBJ databases">
        <title>The Natural Products Discovery Center: Release of the First 8490 Sequenced Strains for Exploring Actinobacteria Biosynthetic Diversity.</title>
        <authorList>
            <person name="Kalkreuter E."/>
            <person name="Kautsar S.A."/>
            <person name="Yang D."/>
            <person name="Bader C.D."/>
            <person name="Teijaro C.N."/>
            <person name="Fluegel L."/>
            <person name="Davis C.M."/>
            <person name="Simpson J.R."/>
            <person name="Lauterbach L."/>
            <person name="Steele A.D."/>
            <person name="Gui C."/>
            <person name="Meng S."/>
            <person name="Li G."/>
            <person name="Viehrig K."/>
            <person name="Ye F."/>
            <person name="Su P."/>
            <person name="Kiefer A.F."/>
            <person name="Nichols A."/>
            <person name="Cepeda A.J."/>
            <person name="Yan W."/>
            <person name="Fan B."/>
            <person name="Jiang Y."/>
            <person name="Adhikari A."/>
            <person name="Zheng C.-J."/>
            <person name="Schuster L."/>
            <person name="Cowan T.M."/>
            <person name="Smanski M.J."/>
            <person name="Chevrette M.G."/>
            <person name="De Carvalho L.P.S."/>
            <person name="Shen B."/>
        </authorList>
    </citation>
    <scope>NUCLEOTIDE SEQUENCE [LARGE SCALE GENOMIC DNA]</scope>
    <source>
        <strain evidence="1 2">NPDC004045</strain>
    </source>
</reference>
<keyword evidence="2" id="KW-1185">Reference proteome</keyword>
<name>A0ABW6PFP5_9NOCA</name>
<dbReference type="RefSeq" id="WP_387698557.1">
    <property type="nucleotide sequence ID" value="NZ_JBIAMX010000001.1"/>
</dbReference>
<protein>
    <submittedName>
        <fullName evidence="1">Abi family protein</fullName>
    </submittedName>
</protein>